<gene>
    <name evidence="1" type="ORF">STSP_41590</name>
</gene>
<name>A0A177HN98_9ACTN</name>
<comment type="caution">
    <text evidence="1">The sequence shown here is derived from an EMBL/GenBank/DDBJ whole genome shotgun (WGS) entry which is preliminary data.</text>
</comment>
<keyword evidence="2" id="KW-1185">Reference proteome</keyword>
<evidence type="ECO:0000313" key="2">
    <source>
        <dbReference type="Proteomes" id="UP000077381"/>
    </source>
</evidence>
<proteinExistence type="predicted"/>
<dbReference type="EMBL" id="LOHS01000089">
    <property type="protein sequence ID" value="OAH12481.1"/>
    <property type="molecule type" value="Genomic_DNA"/>
</dbReference>
<dbReference type="STRING" id="1716141.STSP_41590"/>
<reference evidence="1 2" key="1">
    <citation type="submission" date="2015-12" db="EMBL/GenBank/DDBJ databases">
        <title>Genome sequence of Streptomyces sp. G25.</title>
        <authorList>
            <person name="Poehlein A."/>
            <person name="Roettig A."/>
            <person name="Hiessl S."/>
            <person name="Hauschild P."/>
            <person name="Schauer J."/>
            <person name="Madkour M.H."/>
            <person name="Al-Ansari A.M."/>
            <person name="Almakishah N.H."/>
            <person name="Steinbuechel A."/>
            <person name="Daniel R."/>
        </authorList>
    </citation>
    <scope>NUCLEOTIDE SEQUENCE [LARGE SCALE GENOMIC DNA]</scope>
    <source>
        <strain evidence="2">G25(2015)</strain>
    </source>
</reference>
<dbReference type="Proteomes" id="UP000077381">
    <property type="component" value="Unassembled WGS sequence"/>
</dbReference>
<sequence>MRRPARKCRDARAVDRGYGRPLRDGTARAIQGTIPIHHGQDIADWLAWLHPQQIDPWRADHTHASAHRYPSAG</sequence>
<dbReference type="PATRIC" id="fig|1716141.3.peg.4378"/>
<accession>A0A177HN98</accession>
<organism evidence="1 2">
    <name type="scientific">Streptomyces jeddahensis</name>
    <dbReference type="NCBI Taxonomy" id="1716141"/>
    <lineage>
        <taxon>Bacteria</taxon>
        <taxon>Bacillati</taxon>
        <taxon>Actinomycetota</taxon>
        <taxon>Actinomycetes</taxon>
        <taxon>Kitasatosporales</taxon>
        <taxon>Streptomycetaceae</taxon>
        <taxon>Streptomyces</taxon>
    </lineage>
</organism>
<dbReference type="AlphaFoldDB" id="A0A177HN98"/>
<protein>
    <submittedName>
        <fullName evidence="1">Uncharacterized protein</fullName>
    </submittedName>
</protein>
<evidence type="ECO:0000313" key="1">
    <source>
        <dbReference type="EMBL" id="OAH12481.1"/>
    </source>
</evidence>